<dbReference type="Proteomes" id="UP000005850">
    <property type="component" value="Chromosome"/>
</dbReference>
<dbReference type="EMBL" id="CP007806">
    <property type="protein sequence ID" value="AIG27542.1"/>
    <property type="molecule type" value="Genomic_DNA"/>
</dbReference>
<feature type="signal peptide" evidence="7">
    <location>
        <begin position="1"/>
        <end position="25"/>
    </location>
</feature>
<reference evidence="9 10" key="1">
    <citation type="journal article" date="2011" name="J. Bacteriol.">
        <title>Genome sequence of Brevibacillus laterosporus LMG 15441, a pathogen of invertebrates.</title>
        <authorList>
            <person name="Djukic M."/>
            <person name="Poehlein A."/>
            <person name="Thurmer A."/>
            <person name="Daniel R."/>
        </authorList>
    </citation>
    <scope>NUCLEOTIDE SEQUENCE [LARGE SCALE GENOMIC DNA]</scope>
    <source>
        <strain evidence="9 10">LMG 15441</strain>
    </source>
</reference>
<evidence type="ECO:0000259" key="8">
    <source>
        <dbReference type="Pfam" id="PF02608"/>
    </source>
</evidence>
<keyword evidence="10" id="KW-1185">Reference proteome</keyword>
<dbReference type="PANTHER" id="PTHR34296:SF2">
    <property type="entry name" value="ABC TRANSPORTER GUANOSINE-BINDING PROTEIN NUPN"/>
    <property type="match status" value="1"/>
</dbReference>
<evidence type="ECO:0000256" key="4">
    <source>
        <dbReference type="ARBA" id="ARBA00022729"/>
    </source>
</evidence>
<dbReference type="Gene3D" id="3.40.50.2300">
    <property type="match status" value="2"/>
</dbReference>
<feature type="chain" id="PRO_5001709114" evidence="7">
    <location>
        <begin position="26"/>
        <end position="348"/>
    </location>
</feature>
<evidence type="ECO:0000256" key="5">
    <source>
        <dbReference type="ARBA" id="ARBA00023136"/>
    </source>
</evidence>
<dbReference type="InterPro" id="IPR003760">
    <property type="entry name" value="PnrA-like"/>
</dbReference>
<keyword evidence="9" id="KW-0675">Receptor</keyword>
<name>A0A075R4R6_BRELA</name>
<dbReference type="PANTHER" id="PTHR34296">
    <property type="entry name" value="TRANSCRIPTIONAL ACTIVATOR PROTEIN MED"/>
    <property type="match status" value="1"/>
</dbReference>
<dbReference type="STRING" id="1042163.BRLA_c032300"/>
<keyword evidence="3" id="KW-1003">Cell membrane</keyword>
<comment type="similarity">
    <text evidence="2">Belongs to the BMP lipoprotein family.</text>
</comment>
<dbReference type="InterPro" id="IPR028082">
    <property type="entry name" value="Peripla_BP_I"/>
</dbReference>
<comment type="subcellular location">
    <subcellularLocation>
        <location evidence="1">Cell membrane</location>
        <topology evidence="1">Lipid-anchor</topology>
    </subcellularLocation>
</comment>
<dbReference type="SUPFAM" id="SSF53822">
    <property type="entry name" value="Periplasmic binding protein-like I"/>
    <property type="match status" value="1"/>
</dbReference>
<feature type="domain" description="ABC transporter substrate-binding protein PnrA-like" evidence="8">
    <location>
        <begin position="46"/>
        <end position="345"/>
    </location>
</feature>
<evidence type="ECO:0000313" key="10">
    <source>
        <dbReference type="Proteomes" id="UP000005850"/>
    </source>
</evidence>
<evidence type="ECO:0000256" key="3">
    <source>
        <dbReference type="ARBA" id="ARBA00022475"/>
    </source>
</evidence>
<dbReference type="CDD" id="cd06354">
    <property type="entry name" value="PBP1_PrnA-like"/>
    <property type="match status" value="1"/>
</dbReference>
<dbReference type="RefSeq" id="WP_003336990.1">
    <property type="nucleotide sequence ID" value="NZ_CP007806.1"/>
</dbReference>
<keyword evidence="5" id="KW-0472">Membrane</keyword>
<evidence type="ECO:0000256" key="7">
    <source>
        <dbReference type="SAM" id="SignalP"/>
    </source>
</evidence>
<evidence type="ECO:0000256" key="2">
    <source>
        <dbReference type="ARBA" id="ARBA00008610"/>
    </source>
</evidence>
<dbReference type="Pfam" id="PF02608">
    <property type="entry name" value="Bmp"/>
    <property type="match status" value="1"/>
</dbReference>
<keyword evidence="6" id="KW-0449">Lipoprotein</keyword>
<proteinExistence type="inferred from homology"/>
<gene>
    <name evidence="9" type="primary">tmpC_1</name>
    <name evidence="9" type="ORF">BRLA_c032300</name>
</gene>
<accession>A0A075R4R6</accession>
<protein>
    <submittedName>
        <fullName evidence="9">Purine nucleoside receptor A</fullName>
    </submittedName>
</protein>
<evidence type="ECO:0000256" key="6">
    <source>
        <dbReference type="ARBA" id="ARBA00023288"/>
    </source>
</evidence>
<dbReference type="eggNOG" id="COG1744">
    <property type="taxonomic scope" value="Bacteria"/>
</dbReference>
<dbReference type="AlphaFoldDB" id="A0A075R4R6"/>
<dbReference type="InterPro" id="IPR050957">
    <property type="entry name" value="BMP_lipoprotein"/>
</dbReference>
<evidence type="ECO:0000313" key="9">
    <source>
        <dbReference type="EMBL" id="AIG27542.1"/>
    </source>
</evidence>
<sequence>MKKILSVLSVATLSLSLVLTGCGKAQPTEPSKESASPAAEKKLSAKVGMVTDVGGVNDNSFNQSAWEALQKLNKDTGIETNYAQSNGDADYVPNLNNFVKEKWDLTWGIGFMMAEPIKKIADQNPDSKLAIIDAQVDAPNVASVLFKEQEGAFLAGVVAAEMSKTKKIGFVGGVKIPVIERFEAGFLAGVKAANPEAQVISIYTGAFDKPDQGKSTASGMYAQGVDIIFHASGATGDGVFNEAADRKKKGENVWVIGVDKDQSLNFGNEITLTSMVKKVDEAVYKVSKDMAEGKWEGGKVVNLGIAEDGVGLASTSTINVPAEVLKKVDEFKAKIVSGEIKVPEKAVK</sequence>
<dbReference type="KEGG" id="blr:BRLA_c032300"/>
<dbReference type="GO" id="GO:0005886">
    <property type="term" value="C:plasma membrane"/>
    <property type="evidence" value="ECO:0007669"/>
    <property type="project" value="UniProtKB-SubCell"/>
</dbReference>
<organism evidence="9 10">
    <name type="scientific">Brevibacillus laterosporus LMG 15441</name>
    <dbReference type="NCBI Taxonomy" id="1042163"/>
    <lineage>
        <taxon>Bacteria</taxon>
        <taxon>Bacillati</taxon>
        <taxon>Bacillota</taxon>
        <taxon>Bacilli</taxon>
        <taxon>Bacillales</taxon>
        <taxon>Paenibacillaceae</taxon>
        <taxon>Brevibacillus</taxon>
    </lineage>
</organism>
<evidence type="ECO:0000256" key="1">
    <source>
        <dbReference type="ARBA" id="ARBA00004193"/>
    </source>
</evidence>
<keyword evidence="4 7" id="KW-0732">Signal</keyword>
<dbReference type="PROSITE" id="PS51257">
    <property type="entry name" value="PROKAR_LIPOPROTEIN"/>
    <property type="match status" value="1"/>
</dbReference>
<dbReference type="HOGENOM" id="CLU_038813_0_0_9"/>